<dbReference type="NCBIfam" id="NF041492">
    <property type="entry name" value="MobF"/>
    <property type="match status" value="1"/>
</dbReference>
<evidence type="ECO:0000313" key="6">
    <source>
        <dbReference type="Proteomes" id="UP001306119"/>
    </source>
</evidence>
<dbReference type="SUPFAM" id="SSF52540">
    <property type="entry name" value="P-loop containing nucleoside triphosphate hydrolases"/>
    <property type="match status" value="2"/>
</dbReference>
<evidence type="ECO:0000259" key="4">
    <source>
        <dbReference type="Pfam" id="PF23639"/>
    </source>
</evidence>
<feature type="region of interest" description="Disordered" evidence="1">
    <location>
        <begin position="1956"/>
        <end position="1975"/>
    </location>
</feature>
<evidence type="ECO:0000313" key="5">
    <source>
        <dbReference type="EMBL" id="MEC6833575.1"/>
    </source>
</evidence>
<evidence type="ECO:0000256" key="1">
    <source>
        <dbReference type="SAM" id="MobiDB-lite"/>
    </source>
</evidence>
<feature type="domain" description="DUF7146" evidence="4">
    <location>
        <begin position="1693"/>
        <end position="1792"/>
    </location>
</feature>
<evidence type="ECO:0000259" key="2">
    <source>
        <dbReference type="Pfam" id="PF08751"/>
    </source>
</evidence>
<dbReference type="InterPro" id="IPR014059">
    <property type="entry name" value="TraI/TrwC_relax"/>
</dbReference>
<dbReference type="NCBIfam" id="TIGR02760">
    <property type="entry name" value="TraI_TIGR"/>
    <property type="match status" value="1"/>
</dbReference>
<feature type="region of interest" description="Disordered" evidence="1">
    <location>
        <begin position="1922"/>
        <end position="1946"/>
    </location>
</feature>
<dbReference type="InterPro" id="IPR027417">
    <property type="entry name" value="P-loop_NTPase"/>
</dbReference>
<name>A0ABU6LBQ4_9GAMM</name>
<feature type="domain" description="TraI 2B/2B-like" evidence="3">
    <location>
        <begin position="700"/>
        <end position="777"/>
    </location>
</feature>
<dbReference type="Pfam" id="PF18340">
    <property type="entry name" value="TraI_2B"/>
    <property type="match status" value="1"/>
</dbReference>
<dbReference type="SUPFAM" id="SSF55464">
    <property type="entry name" value="Origin of replication-binding domain, RBD-like"/>
    <property type="match status" value="1"/>
</dbReference>
<reference evidence="5 6" key="1">
    <citation type="submission" date="2024-01" db="EMBL/GenBank/DDBJ databases">
        <title>Active colonisers of the gastrointestinal tract of Atlantic salmon farmed in a warm water region.</title>
        <authorList>
            <person name="Bowman J.P."/>
        </authorList>
    </citation>
    <scope>NUCLEOTIDE SEQUENCE [LARGE SCALE GENOMIC DNA]</scope>
    <source>
        <strain evidence="5 6">S3MW1</strain>
    </source>
</reference>
<dbReference type="Proteomes" id="UP001306119">
    <property type="component" value="Unassembled WGS sequence"/>
</dbReference>
<keyword evidence="6" id="KW-1185">Reference proteome</keyword>
<organism evidence="5 6">
    <name type="scientific">Photobacterium toruni</name>
    <dbReference type="NCBI Taxonomy" id="1935446"/>
    <lineage>
        <taxon>Bacteria</taxon>
        <taxon>Pseudomonadati</taxon>
        <taxon>Pseudomonadota</taxon>
        <taxon>Gammaproteobacteria</taxon>
        <taxon>Vibrionales</taxon>
        <taxon>Vibrionaceae</taxon>
        <taxon>Photobacterium</taxon>
    </lineage>
</organism>
<proteinExistence type="predicted"/>
<dbReference type="RefSeq" id="WP_327775553.1">
    <property type="nucleotide sequence ID" value="NZ_JAYXUG010000022.1"/>
</dbReference>
<dbReference type="EMBL" id="JAYXUG010000022">
    <property type="protein sequence ID" value="MEC6833575.1"/>
    <property type="molecule type" value="Genomic_DNA"/>
</dbReference>
<evidence type="ECO:0000259" key="3">
    <source>
        <dbReference type="Pfam" id="PF18340"/>
    </source>
</evidence>
<dbReference type="InterPro" id="IPR014862">
    <property type="entry name" value="TrwC"/>
</dbReference>
<dbReference type="Pfam" id="PF23639">
    <property type="entry name" value="DUF7146"/>
    <property type="match status" value="1"/>
</dbReference>
<accession>A0ABU6LBQ4</accession>
<dbReference type="InterPro" id="IPR055570">
    <property type="entry name" value="DUF7146"/>
</dbReference>
<dbReference type="Gene3D" id="3.40.50.300">
    <property type="entry name" value="P-loop containing nucleotide triphosphate hydrolases"/>
    <property type="match status" value="1"/>
</dbReference>
<dbReference type="Pfam" id="PF08751">
    <property type="entry name" value="TrwC"/>
    <property type="match status" value="1"/>
</dbReference>
<sequence length="1987" mass="222042">MLSLSPLRASASGASNYYLEEEKQFHINQPEFTITSDNLEHSDKESSLQPTENPTANYYLAEKSGEQTTQWYGKIAEKEGILGQAITHEKLEAVLSGTLDDNAVKGAGSDNRRTGYDLVFSAPKGASIMALVYGDNRILDAHDNATKKAISMIEKDTAQYRQVDPNTREASYINSQNLLFGLVQHKTSRENDPQLHTHALLANITHDKDGSLKNLASSFIQNGFETQGTYERILENQKYYTRIYHSELGRSLEQIGYNIQSLGKGQIDIAGIPEDVLESNSTRRQQILEQAEELGINTGKSRDHIAHQTRKAKTYTPEHSLQKEWLEKNDKLAFDGLAFVAQSYSKTHQPEHSPTTPILPAITQAIENSVSYLSDRNTAVSYEKIITTALDKFSPEHIVQFNQFKQALDNTIKDDKLIALDKNKTLFTTPTLLDAEKKLIETTNKRSHGLVVHADEKSLEQTRLKSDSQQLIRDVLSSKKQVNVINLIGSSQQISEALLHVTENSGKAIHFITPNKLVQQQTEQQVKRQAFSVTQWVKNAFRSDVVHTTHQYNNKPTLRQQTKDSILVIEHAHKLGIKDTQALIEQAQSQGNKIVFLNHTQRSQGLRAGNAMDILQKGNTQVSRWQGTHQSQTALHTTEVDKQDRHHVIAEQYQQLSPQERAKTQVLATNKADSDKLNAALRHQLDKTGQLSEKRVEIPVLNPVYLSPEQQASAQNYKKGMVISQMNNDKIEQYHVTDVSRQSNTLKLSDNNGKSHALNLSLNNPAFFVSQPSTLEVAAGDRLRINSDIYQTNLKQHDNVTIEKIGWLGLSLKDDNGKGHIVSLSQFKDTALSYGYATTLNQAAAGKETTLVDMQSYTASKEVLYDLMQQESKTLHIFTNDQQKLEAQMGKSSIQPSTMARVLASTGDISKFINSQTQQSLNHDVGVAVQSLLHQQADKPLIEQAVTFALNHVSEQKAGFKHEDLVMEAIRFAMDEKGTTVLEPEIKAHLHQLKAQDSVLSADYQDGTRWTTREALETEQRILNRLEVGKSAVSAFATPQQADTYLAQQAWMTDGQKDGVRLIATTNDQYTIVQGFAGVGKSTMLEQGTLLIEQAQAIQKNTPITVLGLAPTHAAVNELKEKGIPAQTTQSLLKDVMTGDTLPEKYANTLFLLDESSMASNAQFDAFTTLVNNSGARATFLGDIYQLQSKEAGKPFELAYRTKNIETVVMKDIKRQQTPELLSAVKQVINRHPESTLAAVKAQSPLDSQHYHQPSTHTDTVISTYINTGQPSKDHQQAKDKLYDLAAKEYLSRTPESRDNTLMIAYSNRERDLLANLIRHGLKKMGDLPSGSDTFVTRLRGVGATKEELKTMMPYQKGLIINTGRETYLRIDDVDRQHALLNVTDLGSNKTTTFIPAKHDHKMTTLWSSSQQPLTEGDKITWRKTDRELALQGNTELTVSEVNTQTMTVTGKDGQAVTLPVSDMKSSHWDYRYTKTADMAQGATVNNVISVISANAKLTNIRRAYIDISRASQHAMIFTDNEKSLMNSWLNHHDNNTSAIETINKTHYPNERHFNTTDLPNENPKYQQDGHFKLSLYAKDLGNQLTPYTESLAISLLGQPNNSKSDKDYLAFGRGQSQTKISLTGEYRGYFRDWTTGDKGNMINLIMAAKSISFREAITLAETMLTHPEQYDLIKNEKHDTLLTTLPVQVSELKERAINYFEQGVEIKDTPASTYINNNTYHDIESHAALRYHDNVYSSETKSTHPALLTRLTNNKGDIEAVEITYLTPQGDIAHLNTQKRLMGNKSGHAMVLNEGTLPNISVIAIGVENGIALMGANQHNVDIIAVNNPHDLRTVNTQTLREHIIIMASDSQLSNQALINDITHKLTEQGHSISLVTEALNGLLLQDIGIIISDKVNDDITQLKGEHHTQTNAIDQLAKDINTPSLPDNKDIESSHSDTDKKDITYGEILTNKEADHAIDDYEQSNHQTEKDHERVIEKELGDFSI</sequence>
<dbReference type="InterPro" id="IPR040668">
    <property type="entry name" value="TraI_2B"/>
</dbReference>
<protein>
    <submittedName>
        <fullName evidence="5">Conjugative transfer relaxase/helicase TraI</fullName>
    </submittedName>
</protein>
<feature type="domain" description="TrwC relaxase" evidence="2">
    <location>
        <begin position="43"/>
        <end position="328"/>
    </location>
</feature>
<gene>
    <name evidence="5" type="primary">traI</name>
    <name evidence="5" type="ORF">VXS06_17565</name>
</gene>
<comment type="caution">
    <text evidence="5">The sequence shown here is derived from an EMBL/GenBank/DDBJ whole genome shotgun (WGS) entry which is preliminary data.</text>
</comment>
<dbReference type="Pfam" id="PF13604">
    <property type="entry name" value="AAA_30"/>
    <property type="match status" value="1"/>
</dbReference>
<dbReference type="InterPro" id="IPR014129">
    <property type="entry name" value="Conjug_relaxase_TraI"/>
</dbReference>
<dbReference type="NCBIfam" id="TIGR02686">
    <property type="entry name" value="relax_trwC"/>
    <property type="match status" value="1"/>
</dbReference>
<feature type="compositionally biased region" description="Basic and acidic residues" evidence="1">
    <location>
        <begin position="1929"/>
        <end position="1946"/>
    </location>
</feature>